<keyword evidence="3 9" id="KW-0812">Transmembrane</keyword>
<evidence type="ECO:0000256" key="4">
    <source>
        <dbReference type="ARBA" id="ARBA00022989"/>
    </source>
</evidence>
<keyword evidence="8 9" id="KW-0807">Transducer</keyword>
<evidence type="ECO:0000256" key="7">
    <source>
        <dbReference type="ARBA" id="ARBA00023170"/>
    </source>
</evidence>
<proteinExistence type="inferred from homology"/>
<evidence type="ECO:0000256" key="5">
    <source>
        <dbReference type="ARBA" id="ARBA00023040"/>
    </source>
</evidence>
<evidence type="ECO:0000256" key="8">
    <source>
        <dbReference type="ARBA" id="ARBA00023224"/>
    </source>
</evidence>
<dbReference type="EMBL" id="CALNXK010000069">
    <property type="protein sequence ID" value="CAH3142529.1"/>
    <property type="molecule type" value="Genomic_DNA"/>
</dbReference>
<keyword evidence="5 9" id="KW-0297">G-protein coupled receptor</keyword>
<feature type="domain" description="G-protein coupled receptors family 1 profile" evidence="11">
    <location>
        <begin position="35"/>
        <end position="277"/>
    </location>
</feature>
<keyword evidence="4 10" id="KW-1133">Transmembrane helix</keyword>
<comment type="subcellular location">
    <subcellularLocation>
        <location evidence="1">Cell membrane</location>
        <topology evidence="1">Multi-pass membrane protein</topology>
    </subcellularLocation>
</comment>
<dbReference type="SUPFAM" id="SSF81321">
    <property type="entry name" value="Family A G protein-coupled receptor-like"/>
    <property type="match status" value="1"/>
</dbReference>
<dbReference type="InterPro" id="IPR017452">
    <property type="entry name" value="GPCR_Rhodpsn_7TM"/>
</dbReference>
<dbReference type="Proteomes" id="UP001159405">
    <property type="component" value="Unassembled WGS sequence"/>
</dbReference>
<keyword evidence="13" id="KW-1185">Reference proteome</keyword>
<evidence type="ECO:0000313" key="13">
    <source>
        <dbReference type="Proteomes" id="UP001159405"/>
    </source>
</evidence>
<evidence type="ECO:0000256" key="2">
    <source>
        <dbReference type="ARBA" id="ARBA00022475"/>
    </source>
</evidence>
<name>A0ABN8PIS4_9CNID</name>
<dbReference type="PROSITE" id="PS50262">
    <property type="entry name" value="G_PROTEIN_RECEP_F1_2"/>
    <property type="match status" value="1"/>
</dbReference>
<feature type="transmembrane region" description="Helical" evidence="10">
    <location>
        <begin position="18"/>
        <end position="43"/>
    </location>
</feature>
<keyword evidence="2" id="KW-1003">Cell membrane</keyword>
<keyword evidence="7 9" id="KW-0675">Receptor</keyword>
<evidence type="ECO:0000256" key="10">
    <source>
        <dbReference type="SAM" id="Phobius"/>
    </source>
</evidence>
<accession>A0ABN8PIS4</accession>
<protein>
    <recommendedName>
        <fullName evidence="11">G-protein coupled receptors family 1 profile domain-containing protein</fullName>
    </recommendedName>
</protein>
<feature type="transmembrane region" description="Helical" evidence="10">
    <location>
        <begin position="258"/>
        <end position="279"/>
    </location>
</feature>
<dbReference type="PANTHER" id="PTHR24249:SF372">
    <property type="entry name" value="G-PROTEIN COUPLED RECEPTORS FAMILY 1 PROFILE DOMAIN-CONTAINING PROTEIN"/>
    <property type="match status" value="1"/>
</dbReference>
<comment type="similarity">
    <text evidence="9">Belongs to the G-protein coupled receptor 1 family.</text>
</comment>
<feature type="transmembrane region" description="Helical" evidence="10">
    <location>
        <begin position="161"/>
        <end position="187"/>
    </location>
</feature>
<feature type="transmembrane region" description="Helical" evidence="10">
    <location>
        <begin position="55"/>
        <end position="76"/>
    </location>
</feature>
<evidence type="ECO:0000256" key="6">
    <source>
        <dbReference type="ARBA" id="ARBA00023136"/>
    </source>
</evidence>
<comment type="caution">
    <text evidence="12">The sequence shown here is derived from an EMBL/GenBank/DDBJ whole genome shotgun (WGS) entry which is preliminary data.</text>
</comment>
<feature type="transmembrane region" description="Helical" evidence="10">
    <location>
        <begin position="218"/>
        <end position="246"/>
    </location>
</feature>
<reference evidence="12 13" key="1">
    <citation type="submission" date="2022-05" db="EMBL/GenBank/DDBJ databases">
        <authorList>
            <consortium name="Genoscope - CEA"/>
            <person name="William W."/>
        </authorList>
    </citation>
    <scope>NUCLEOTIDE SEQUENCE [LARGE SCALE GENOMIC DNA]</scope>
</reference>
<keyword evidence="6 10" id="KW-0472">Membrane</keyword>
<gene>
    <name evidence="12" type="ORF">PLOB_00042396</name>
</gene>
<dbReference type="PROSITE" id="PS00237">
    <property type="entry name" value="G_PROTEIN_RECEP_F1_1"/>
    <property type="match status" value="1"/>
</dbReference>
<dbReference type="PANTHER" id="PTHR24249">
    <property type="entry name" value="HISTAMINE RECEPTOR-RELATED G-PROTEIN COUPLED RECEPTOR"/>
    <property type="match status" value="1"/>
</dbReference>
<evidence type="ECO:0000256" key="1">
    <source>
        <dbReference type="ARBA" id="ARBA00004651"/>
    </source>
</evidence>
<dbReference type="SMART" id="SM01381">
    <property type="entry name" value="7TM_GPCR_Srsx"/>
    <property type="match status" value="1"/>
</dbReference>
<evidence type="ECO:0000313" key="12">
    <source>
        <dbReference type="EMBL" id="CAH3142529.1"/>
    </source>
</evidence>
<sequence>MNSAAINVCSGALTNTEIVVLATFNTILGLTSCVGNALILAAIYQVPRLRTISNAFIASLGFADFTVGLSMNPLWVSKSLLNVWKSDNQLSTTIEFLTMQTIVATTFSLCAVSVDRYVAVTNIRYIEMLTRSRVRAVIVSIWFFSVVFACLRLVITDPFKLPLYWIAASTITVMLPIVIISLCYFHIFKAVRVQIRRIAVNATLNPDETLVQLKNRKAALTIGIVVGVFLICWTPSLVISLLQFFSTDSCRKMKINGYWFWVALAEFSNSAFNPFIYCIRSRDFRKAVRNVVLSFSLAKICFQRNNHVIAV</sequence>
<dbReference type="Gene3D" id="1.20.1070.10">
    <property type="entry name" value="Rhodopsin 7-helix transmembrane proteins"/>
    <property type="match status" value="1"/>
</dbReference>
<dbReference type="Pfam" id="PF00001">
    <property type="entry name" value="7tm_1"/>
    <property type="match status" value="1"/>
</dbReference>
<dbReference type="PRINTS" id="PR00237">
    <property type="entry name" value="GPCRRHODOPSN"/>
</dbReference>
<dbReference type="InterPro" id="IPR000276">
    <property type="entry name" value="GPCR_Rhodpsn"/>
</dbReference>
<dbReference type="InterPro" id="IPR050569">
    <property type="entry name" value="TAAR"/>
</dbReference>
<feature type="transmembrane region" description="Helical" evidence="10">
    <location>
        <begin position="96"/>
        <end position="114"/>
    </location>
</feature>
<evidence type="ECO:0000256" key="3">
    <source>
        <dbReference type="ARBA" id="ARBA00022692"/>
    </source>
</evidence>
<evidence type="ECO:0000256" key="9">
    <source>
        <dbReference type="RuleBase" id="RU000688"/>
    </source>
</evidence>
<organism evidence="12 13">
    <name type="scientific">Porites lobata</name>
    <dbReference type="NCBI Taxonomy" id="104759"/>
    <lineage>
        <taxon>Eukaryota</taxon>
        <taxon>Metazoa</taxon>
        <taxon>Cnidaria</taxon>
        <taxon>Anthozoa</taxon>
        <taxon>Hexacorallia</taxon>
        <taxon>Scleractinia</taxon>
        <taxon>Fungiina</taxon>
        <taxon>Poritidae</taxon>
        <taxon>Porites</taxon>
    </lineage>
</organism>
<feature type="transmembrane region" description="Helical" evidence="10">
    <location>
        <begin position="134"/>
        <end position="155"/>
    </location>
</feature>
<evidence type="ECO:0000259" key="11">
    <source>
        <dbReference type="PROSITE" id="PS50262"/>
    </source>
</evidence>